<sequence length="98" mass="10885">MKKVTMLLLMLFGLTAVPVVANNHQAMSEGELRKVDQAGQRVTLRHGPINNLKMPPMTMVFRVENAADLEGLTAGDKVRFRADKQGDSYVVTELEKSE</sequence>
<dbReference type="Proteomes" id="UP000463138">
    <property type="component" value="Unassembled WGS sequence"/>
</dbReference>
<reference evidence="2 3" key="1">
    <citation type="submission" date="2018-07" db="EMBL/GenBank/DDBJ databases">
        <title>Pseudomonas laoshanensis sp. nov., isolated from soil.</title>
        <authorList>
            <person name="Sun J."/>
            <person name="Yu L."/>
            <person name="Wang M."/>
            <person name="Zhang C."/>
        </authorList>
    </citation>
    <scope>NUCLEOTIDE SEQUENCE [LARGE SCALE GENOMIC DNA]</scope>
    <source>
        <strain evidence="2 3">Y22</strain>
    </source>
</reference>
<feature type="chain" id="PRO_5031505143" evidence="1">
    <location>
        <begin position="22"/>
        <end position="98"/>
    </location>
</feature>
<proteinExistence type="predicted"/>
<keyword evidence="3" id="KW-1185">Reference proteome</keyword>
<dbReference type="Gene3D" id="2.40.50.320">
    <property type="entry name" value="Copper binding periplasmic protein CusF"/>
    <property type="match status" value="1"/>
</dbReference>
<dbReference type="AlphaFoldDB" id="A0A7V7GM74"/>
<dbReference type="InterPro" id="IPR042230">
    <property type="entry name" value="CusF_sf"/>
</dbReference>
<evidence type="ECO:0000313" key="2">
    <source>
        <dbReference type="EMBL" id="KAA0690145.1"/>
    </source>
</evidence>
<dbReference type="InterPro" id="IPR021647">
    <property type="entry name" value="CusF_Ec"/>
</dbReference>
<dbReference type="Pfam" id="PF11604">
    <property type="entry name" value="CusF_Ec"/>
    <property type="match status" value="1"/>
</dbReference>
<protein>
    <submittedName>
        <fullName evidence="2">RND transporter</fullName>
    </submittedName>
</protein>
<dbReference type="RefSeq" id="WP_149334603.1">
    <property type="nucleotide sequence ID" value="NZ_QOVF01000011.1"/>
</dbReference>
<feature type="signal peptide" evidence="1">
    <location>
        <begin position="1"/>
        <end position="21"/>
    </location>
</feature>
<comment type="caution">
    <text evidence="2">The sequence shown here is derived from an EMBL/GenBank/DDBJ whole genome shotgun (WGS) entry which is preliminary data.</text>
</comment>
<name>A0A7V7GM74_9GAMM</name>
<gene>
    <name evidence="2" type="ORF">DT594_18530</name>
</gene>
<accession>A0A7V7GM74</accession>
<dbReference type="EMBL" id="QOVF01000011">
    <property type="protein sequence ID" value="KAA0690145.1"/>
    <property type="molecule type" value="Genomic_DNA"/>
</dbReference>
<dbReference type="OrthoDB" id="5771277at2"/>
<keyword evidence="1" id="KW-0732">Signal</keyword>
<evidence type="ECO:0000313" key="3">
    <source>
        <dbReference type="Proteomes" id="UP000463138"/>
    </source>
</evidence>
<organism evidence="2 3">
    <name type="scientific">Halopseudomonas laoshanensis</name>
    <dbReference type="NCBI Taxonomy" id="2268758"/>
    <lineage>
        <taxon>Bacteria</taxon>
        <taxon>Pseudomonadati</taxon>
        <taxon>Pseudomonadota</taxon>
        <taxon>Gammaproteobacteria</taxon>
        <taxon>Pseudomonadales</taxon>
        <taxon>Pseudomonadaceae</taxon>
        <taxon>Halopseudomonas</taxon>
    </lineage>
</organism>
<evidence type="ECO:0000256" key="1">
    <source>
        <dbReference type="SAM" id="SignalP"/>
    </source>
</evidence>